<name>A0A0P1APT3_PLAHL</name>
<dbReference type="EMBL" id="CCYD01000653">
    <property type="protein sequence ID" value="CEG43206.1"/>
    <property type="molecule type" value="Genomic_DNA"/>
</dbReference>
<evidence type="ECO:0000313" key="2">
    <source>
        <dbReference type="Proteomes" id="UP000054928"/>
    </source>
</evidence>
<sequence>MDTHSAELTAPADDHAPAMACCEVGRCLRLANIVHNFSGTSISLDELASGLRFINSVNGGVKQVAANYTALATPAISSQRRSHLCIPHMDSRSDLFLLLLFAEALSHNNTVHTSKSSTVWQRIFVLKSSKRISVICIVLLLEMKARLIK</sequence>
<organism evidence="1 2">
    <name type="scientific">Plasmopara halstedii</name>
    <name type="common">Downy mildew of sunflower</name>
    <dbReference type="NCBI Taxonomy" id="4781"/>
    <lineage>
        <taxon>Eukaryota</taxon>
        <taxon>Sar</taxon>
        <taxon>Stramenopiles</taxon>
        <taxon>Oomycota</taxon>
        <taxon>Peronosporomycetes</taxon>
        <taxon>Peronosporales</taxon>
        <taxon>Peronosporaceae</taxon>
        <taxon>Plasmopara</taxon>
    </lineage>
</organism>
<proteinExistence type="predicted"/>
<accession>A0A0P1APT3</accession>
<keyword evidence="2" id="KW-1185">Reference proteome</keyword>
<dbReference type="AlphaFoldDB" id="A0A0P1APT3"/>
<dbReference type="Proteomes" id="UP000054928">
    <property type="component" value="Unassembled WGS sequence"/>
</dbReference>
<evidence type="ECO:0000313" key="1">
    <source>
        <dbReference type="EMBL" id="CEG43206.1"/>
    </source>
</evidence>
<dbReference type="GeneID" id="36408474"/>
<protein>
    <submittedName>
        <fullName evidence="1">Uncharacterized protein</fullName>
    </submittedName>
</protein>
<dbReference type="RefSeq" id="XP_024579575.1">
    <property type="nucleotide sequence ID" value="XM_024729172.1"/>
</dbReference>
<reference evidence="2" key="1">
    <citation type="submission" date="2014-09" db="EMBL/GenBank/DDBJ databases">
        <authorList>
            <person name="Sharma Rahul"/>
            <person name="Thines Marco"/>
        </authorList>
    </citation>
    <scope>NUCLEOTIDE SEQUENCE [LARGE SCALE GENOMIC DNA]</scope>
</reference>